<sequence length="93" mass="10448">MAEITKSPEFETAAKDFEEVVKNHSPTDEEKLEGYALFKQGSFGDNTKPEPGFFARTEKAKWTAYNAKKGITPEDAQSQYVAFVAKMKEKYGS</sequence>
<dbReference type="InterPro" id="IPR000582">
    <property type="entry name" value="Acyl-CoA-binding_protein"/>
</dbReference>
<dbReference type="GO" id="GO:0006631">
    <property type="term" value="P:fatty acid metabolic process"/>
    <property type="evidence" value="ECO:0007669"/>
    <property type="project" value="TreeGrafter"/>
</dbReference>
<dbReference type="EMBL" id="BLAL01000079">
    <property type="protein sequence ID" value="GES84350.1"/>
    <property type="molecule type" value="Genomic_DNA"/>
</dbReference>
<organism evidence="4 6">
    <name type="scientific">Rhizophagus clarus</name>
    <dbReference type="NCBI Taxonomy" id="94130"/>
    <lineage>
        <taxon>Eukaryota</taxon>
        <taxon>Fungi</taxon>
        <taxon>Fungi incertae sedis</taxon>
        <taxon>Mucoromycota</taxon>
        <taxon>Glomeromycotina</taxon>
        <taxon>Glomeromycetes</taxon>
        <taxon>Glomerales</taxon>
        <taxon>Glomeraceae</taxon>
        <taxon>Rhizophagus</taxon>
    </lineage>
</organism>
<comment type="similarity">
    <text evidence="1">Belongs to the ACBP family.</text>
</comment>
<dbReference type="Pfam" id="PF00887">
    <property type="entry name" value="ACBP"/>
    <property type="match status" value="1"/>
</dbReference>
<dbReference type="GO" id="GO:0000062">
    <property type="term" value="F:fatty-acyl-CoA binding"/>
    <property type="evidence" value="ECO:0007669"/>
    <property type="project" value="InterPro"/>
</dbReference>
<proteinExistence type="inferred from homology"/>
<gene>
    <name evidence="5" type="ORF">RCL2_001147200</name>
    <name evidence="4" type="ORF">RclHR1_08490012</name>
</gene>
<dbReference type="AlphaFoldDB" id="A0A2Z6S0L8"/>
<evidence type="ECO:0000313" key="6">
    <source>
        <dbReference type="Proteomes" id="UP000247702"/>
    </source>
</evidence>
<dbReference type="PANTHER" id="PTHR23310:SF62">
    <property type="entry name" value="ACYL-COA BINDING PROTEIN 1, ISOFORM A"/>
    <property type="match status" value="1"/>
</dbReference>
<dbReference type="PROSITE" id="PS51228">
    <property type="entry name" value="ACB_2"/>
    <property type="match status" value="1"/>
</dbReference>
<protein>
    <submittedName>
        <fullName evidence="5">Acyl-CoA-binding protein</fullName>
    </submittedName>
</protein>
<comment type="caution">
    <text evidence="4">The sequence shown here is derived from an EMBL/GenBank/DDBJ whole genome shotgun (WGS) entry which is preliminary data.</text>
</comment>
<dbReference type="PANTHER" id="PTHR23310">
    <property type="entry name" value="ACYL-COA-BINDING PROTEIN, ACBP"/>
    <property type="match status" value="1"/>
</dbReference>
<reference evidence="5" key="2">
    <citation type="submission" date="2019-10" db="EMBL/GenBank/DDBJ databases">
        <title>Conservation and host-specific expression of non-tandemly repeated heterogenous ribosome RNA gene in arbuscular mycorrhizal fungi.</title>
        <authorList>
            <person name="Maeda T."/>
            <person name="Kobayashi Y."/>
            <person name="Nakagawa T."/>
            <person name="Ezawa T."/>
            <person name="Yamaguchi K."/>
            <person name="Bino T."/>
            <person name="Nishimoto Y."/>
            <person name="Shigenobu S."/>
            <person name="Kawaguchi M."/>
        </authorList>
    </citation>
    <scope>NUCLEOTIDE SEQUENCE</scope>
    <source>
        <strain evidence="5">HR1</strain>
    </source>
</reference>
<keyword evidence="6" id="KW-1185">Reference proteome</keyword>
<dbReference type="Gene3D" id="1.20.80.10">
    <property type="match status" value="1"/>
</dbReference>
<dbReference type="OrthoDB" id="346910at2759"/>
<dbReference type="Proteomes" id="UP000247702">
    <property type="component" value="Unassembled WGS sequence"/>
</dbReference>
<feature type="domain" description="ACB" evidence="3">
    <location>
        <begin position="1"/>
        <end position="93"/>
    </location>
</feature>
<accession>A0A2Z6S0L8</accession>
<dbReference type="STRING" id="94130.A0A2Z6S0L8"/>
<evidence type="ECO:0000256" key="2">
    <source>
        <dbReference type="ARBA" id="ARBA00023121"/>
    </source>
</evidence>
<dbReference type="InterPro" id="IPR014352">
    <property type="entry name" value="FERM/acyl-CoA-bd_prot_sf"/>
</dbReference>
<dbReference type="InterPro" id="IPR035984">
    <property type="entry name" value="Acyl-CoA-binding_sf"/>
</dbReference>
<reference evidence="4 6" key="1">
    <citation type="submission" date="2017-11" db="EMBL/GenBank/DDBJ databases">
        <title>The genome of Rhizophagus clarus HR1 reveals common genetic basis of auxotrophy among arbuscular mycorrhizal fungi.</title>
        <authorList>
            <person name="Kobayashi Y."/>
        </authorList>
    </citation>
    <scope>NUCLEOTIDE SEQUENCE [LARGE SCALE GENOMIC DNA]</scope>
    <source>
        <strain evidence="4 6">HR1</strain>
    </source>
</reference>
<evidence type="ECO:0000256" key="1">
    <source>
        <dbReference type="ARBA" id="ARBA00005567"/>
    </source>
</evidence>
<dbReference type="Proteomes" id="UP000615446">
    <property type="component" value="Unassembled WGS sequence"/>
</dbReference>
<evidence type="ECO:0000259" key="3">
    <source>
        <dbReference type="PROSITE" id="PS51228"/>
    </source>
</evidence>
<evidence type="ECO:0000313" key="4">
    <source>
        <dbReference type="EMBL" id="GBC08918.1"/>
    </source>
</evidence>
<dbReference type="PRINTS" id="PR00689">
    <property type="entry name" value="ACOABINDINGP"/>
</dbReference>
<evidence type="ECO:0000313" key="5">
    <source>
        <dbReference type="EMBL" id="GES84350.1"/>
    </source>
</evidence>
<name>A0A2Z6S0L8_9GLOM</name>
<dbReference type="EMBL" id="BEXD01004258">
    <property type="protein sequence ID" value="GBC08918.1"/>
    <property type="molecule type" value="Genomic_DNA"/>
</dbReference>
<dbReference type="SUPFAM" id="SSF47027">
    <property type="entry name" value="Acyl-CoA binding protein"/>
    <property type="match status" value="1"/>
</dbReference>
<keyword evidence="2" id="KW-0446">Lipid-binding</keyword>